<protein>
    <submittedName>
        <fullName evidence="5">Extracellular solute-binding protein</fullName>
    </submittedName>
</protein>
<dbReference type="PANTHER" id="PTHR30222">
    <property type="entry name" value="SPERMIDINE/PUTRESCINE-BINDING PERIPLASMIC PROTEIN"/>
    <property type="match status" value="1"/>
</dbReference>
<gene>
    <name evidence="5" type="ORF">FHP25_13160</name>
</gene>
<dbReference type="SUPFAM" id="SSF53850">
    <property type="entry name" value="Periplasmic binding protein-like II"/>
    <property type="match status" value="1"/>
</dbReference>
<dbReference type="PRINTS" id="PR00909">
    <property type="entry name" value="SPERMDNBNDNG"/>
</dbReference>
<organism evidence="5 6">
    <name type="scientific">Vineibacter terrae</name>
    <dbReference type="NCBI Taxonomy" id="2586908"/>
    <lineage>
        <taxon>Bacteria</taxon>
        <taxon>Pseudomonadati</taxon>
        <taxon>Pseudomonadota</taxon>
        <taxon>Alphaproteobacteria</taxon>
        <taxon>Hyphomicrobiales</taxon>
        <taxon>Vineibacter</taxon>
    </lineage>
</organism>
<dbReference type="AlphaFoldDB" id="A0A5C8PNQ8"/>
<keyword evidence="2" id="KW-0813">Transport</keyword>
<sequence>MQRESLNLLLPRGISRRKVFQLLGMSGLAAAMPAGLRPAMAQDKSLALFTWSSWGEAGFATQAKDRLGIDLKSTFYASSDEMMAKLRGGGTKLYDMIVPVQNYVEPAAKAGLIEPLNPAALTNAKEIFEQFSQSPQWRVDGKLYGIPFVWGANAMAFNRKETGELDSLKALFDPKYKGRIAMRDEPEDTLAVAALHLGIKKPYAMEEKELQEVKKLLISQKPLVRAYWKNVADVQNMLASGEAVVAWSFLAVIAPLLKAGVDVGWVWPKEGAVGWSESITAVKGTKKLKLVEEYANFTLSAEYGEFMARTTRYAPASKTAIAKLEPQLVKDLGIDINNVDRLVFKDIPKDKSRWNEVWNEVKAA</sequence>
<dbReference type="EMBL" id="VDUZ01000012">
    <property type="protein sequence ID" value="TXL76034.1"/>
    <property type="molecule type" value="Genomic_DNA"/>
</dbReference>
<dbReference type="InterPro" id="IPR006311">
    <property type="entry name" value="TAT_signal"/>
</dbReference>
<evidence type="ECO:0000256" key="4">
    <source>
        <dbReference type="ARBA" id="ARBA00022764"/>
    </source>
</evidence>
<comment type="subcellular location">
    <subcellularLocation>
        <location evidence="1">Periplasm</location>
    </subcellularLocation>
</comment>
<dbReference type="Proteomes" id="UP000321638">
    <property type="component" value="Unassembled WGS sequence"/>
</dbReference>
<dbReference type="GO" id="GO:0019808">
    <property type="term" value="F:polyamine binding"/>
    <property type="evidence" value="ECO:0007669"/>
    <property type="project" value="InterPro"/>
</dbReference>
<dbReference type="GO" id="GO:0042597">
    <property type="term" value="C:periplasmic space"/>
    <property type="evidence" value="ECO:0007669"/>
    <property type="project" value="UniProtKB-SubCell"/>
</dbReference>
<dbReference type="InterPro" id="IPR001188">
    <property type="entry name" value="Sperm_putr-bd"/>
</dbReference>
<dbReference type="GO" id="GO:0015846">
    <property type="term" value="P:polyamine transport"/>
    <property type="evidence" value="ECO:0007669"/>
    <property type="project" value="InterPro"/>
</dbReference>
<dbReference type="OrthoDB" id="6776301at2"/>
<evidence type="ECO:0000256" key="2">
    <source>
        <dbReference type="ARBA" id="ARBA00022448"/>
    </source>
</evidence>
<name>A0A5C8PNQ8_9HYPH</name>
<accession>A0A5C8PNQ8</accession>
<dbReference type="Gene3D" id="3.40.190.10">
    <property type="entry name" value="Periplasmic binding protein-like II"/>
    <property type="match status" value="2"/>
</dbReference>
<dbReference type="PANTHER" id="PTHR30222:SF17">
    <property type="entry name" value="SPERMIDINE_PUTRESCINE-BINDING PERIPLASMIC PROTEIN"/>
    <property type="match status" value="1"/>
</dbReference>
<keyword evidence="4" id="KW-0574">Periplasm</keyword>
<keyword evidence="6" id="KW-1185">Reference proteome</keyword>
<dbReference type="PROSITE" id="PS51318">
    <property type="entry name" value="TAT"/>
    <property type="match status" value="1"/>
</dbReference>
<reference evidence="5 6" key="1">
    <citation type="submission" date="2019-06" db="EMBL/GenBank/DDBJ databases">
        <title>New taxonomy in bacterial strain CC-CFT640, isolated from vineyard.</title>
        <authorList>
            <person name="Lin S.-Y."/>
            <person name="Tsai C.-F."/>
            <person name="Young C.-C."/>
        </authorList>
    </citation>
    <scope>NUCLEOTIDE SEQUENCE [LARGE SCALE GENOMIC DNA]</scope>
    <source>
        <strain evidence="5 6">CC-CFT640</strain>
    </source>
</reference>
<evidence type="ECO:0000313" key="6">
    <source>
        <dbReference type="Proteomes" id="UP000321638"/>
    </source>
</evidence>
<evidence type="ECO:0000256" key="3">
    <source>
        <dbReference type="ARBA" id="ARBA00022729"/>
    </source>
</evidence>
<dbReference type="InterPro" id="IPR006059">
    <property type="entry name" value="SBP"/>
</dbReference>
<dbReference type="RefSeq" id="WP_147847395.1">
    <property type="nucleotide sequence ID" value="NZ_VDUZ01000012.1"/>
</dbReference>
<comment type="caution">
    <text evidence="5">The sequence shown here is derived from an EMBL/GenBank/DDBJ whole genome shotgun (WGS) entry which is preliminary data.</text>
</comment>
<evidence type="ECO:0000313" key="5">
    <source>
        <dbReference type="EMBL" id="TXL76034.1"/>
    </source>
</evidence>
<evidence type="ECO:0000256" key="1">
    <source>
        <dbReference type="ARBA" id="ARBA00004418"/>
    </source>
</evidence>
<dbReference type="Pfam" id="PF13416">
    <property type="entry name" value="SBP_bac_8"/>
    <property type="match status" value="1"/>
</dbReference>
<proteinExistence type="predicted"/>
<keyword evidence="3" id="KW-0732">Signal</keyword>